<reference evidence="2" key="1">
    <citation type="journal article" date="2015" name="Nature">
        <title>Complex archaea that bridge the gap between prokaryotes and eukaryotes.</title>
        <authorList>
            <person name="Spang A."/>
            <person name="Saw J.H."/>
            <person name="Jorgensen S.L."/>
            <person name="Zaremba-Niedzwiedzka K."/>
            <person name="Martijn J."/>
            <person name="Lind A.E."/>
            <person name="van Eijk R."/>
            <person name="Schleper C."/>
            <person name="Guy L."/>
            <person name="Ettema T.J."/>
        </authorList>
    </citation>
    <scope>NUCLEOTIDE SEQUENCE</scope>
</reference>
<proteinExistence type="predicted"/>
<protein>
    <submittedName>
        <fullName evidence="2">Uncharacterized protein</fullName>
    </submittedName>
</protein>
<feature type="region of interest" description="Disordered" evidence="1">
    <location>
        <begin position="214"/>
        <end position="284"/>
    </location>
</feature>
<feature type="compositionally biased region" description="Basic and acidic residues" evidence="1">
    <location>
        <begin position="257"/>
        <end position="275"/>
    </location>
</feature>
<name>A0A0F9SST6_9ZZZZ</name>
<dbReference type="EMBL" id="LAZR01000370">
    <property type="protein sequence ID" value="KKN72075.1"/>
    <property type="molecule type" value="Genomic_DNA"/>
</dbReference>
<feature type="compositionally biased region" description="Basic and acidic residues" evidence="1">
    <location>
        <begin position="119"/>
        <end position="132"/>
    </location>
</feature>
<sequence length="284" mass="30659">MTDPIIQPIPSAPPMGAPIPNPAPPDPPAAAPPSPPVPPAAAHPSAQPSQQPKKKVSTRDLTGIRKSSESKGFKRAQREHAQKAKALGYSSVEEMFTAIEEGRKGNPTPQDQAPPKSQPDARKMSRLEKKNGELVASNARLRKRVAIAEKKTRIFKRESSQLRTESDLSVAAVRAGVVDVDYSLQLLRREMRGKKGKDLEGFEPAKWFGDLKDKHPILFTPQEEPANTGVGSPNAAPPAPPKAGGPPPAPASNDSEDAPKDARQMTKQQFDKKLADMGIRNPVR</sequence>
<gene>
    <name evidence="2" type="ORF">LCGC14_0414700</name>
</gene>
<feature type="compositionally biased region" description="Pro residues" evidence="1">
    <location>
        <begin position="235"/>
        <end position="250"/>
    </location>
</feature>
<comment type="caution">
    <text evidence="2">The sequence shown here is derived from an EMBL/GenBank/DDBJ whole genome shotgun (WGS) entry which is preliminary data.</text>
</comment>
<evidence type="ECO:0000313" key="2">
    <source>
        <dbReference type="EMBL" id="KKN72075.1"/>
    </source>
</evidence>
<feature type="region of interest" description="Disordered" evidence="1">
    <location>
        <begin position="1"/>
        <end position="135"/>
    </location>
</feature>
<organism evidence="2">
    <name type="scientific">marine sediment metagenome</name>
    <dbReference type="NCBI Taxonomy" id="412755"/>
    <lineage>
        <taxon>unclassified sequences</taxon>
        <taxon>metagenomes</taxon>
        <taxon>ecological metagenomes</taxon>
    </lineage>
</organism>
<accession>A0A0F9SST6</accession>
<feature type="compositionally biased region" description="Basic and acidic residues" evidence="1">
    <location>
        <begin position="62"/>
        <end position="82"/>
    </location>
</feature>
<dbReference type="AlphaFoldDB" id="A0A0F9SST6"/>
<feature type="compositionally biased region" description="Low complexity" evidence="1">
    <location>
        <begin position="42"/>
        <end position="51"/>
    </location>
</feature>
<feature type="compositionally biased region" description="Pro residues" evidence="1">
    <location>
        <begin position="10"/>
        <end position="41"/>
    </location>
</feature>
<evidence type="ECO:0000256" key="1">
    <source>
        <dbReference type="SAM" id="MobiDB-lite"/>
    </source>
</evidence>